<protein>
    <submittedName>
        <fullName evidence="2">Uncharacterized protein</fullName>
    </submittedName>
</protein>
<dbReference type="AlphaFoldDB" id="A0A1K0GPQ8"/>
<keyword evidence="3" id="KW-1185">Reference proteome</keyword>
<feature type="compositionally biased region" description="Low complexity" evidence="1">
    <location>
        <begin position="155"/>
        <end position="184"/>
    </location>
</feature>
<evidence type="ECO:0000256" key="1">
    <source>
        <dbReference type="SAM" id="MobiDB-lite"/>
    </source>
</evidence>
<accession>A0A1K0GPQ8</accession>
<comment type="caution">
    <text evidence="2">The sequence shown here is derived from an EMBL/GenBank/DDBJ whole genome shotgun (WGS) entry which is preliminary data.</text>
</comment>
<dbReference type="RefSeq" id="WP_071806295.1">
    <property type="nucleotide sequence ID" value="NZ_MEIA01000170.1"/>
</dbReference>
<reference evidence="2 3" key="1">
    <citation type="submission" date="2016-09" db="EMBL/GenBank/DDBJ databases">
        <title>Couchioplanes caeruleus draft genome sequence.</title>
        <authorList>
            <person name="Sheehan J."/>
            <person name="Caffrey P."/>
        </authorList>
    </citation>
    <scope>NUCLEOTIDE SEQUENCE [LARGE SCALE GENOMIC DNA]</scope>
    <source>
        <strain evidence="2 3">DSM 43634</strain>
    </source>
</reference>
<proteinExistence type="predicted"/>
<gene>
    <name evidence="2" type="ORF">BG844_16815</name>
</gene>
<dbReference type="EMBL" id="MEIA01000170">
    <property type="protein sequence ID" value="OJF13148.1"/>
    <property type="molecule type" value="Genomic_DNA"/>
</dbReference>
<feature type="region of interest" description="Disordered" evidence="1">
    <location>
        <begin position="143"/>
        <end position="190"/>
    </location>
</feature>
<evidence type="ECO:0000313" key="2">
    <source>
        <dbReference type="EMBL" id="OJF13148.1"/>
    </source>
</evidence>
<name>A0A1K0GPQ8_9ACTN</name>
<organism evidence="2 3">
    <name type="scientific">Couchioplanes caeruleus subsp. caeruleus</name>
    <dbReference type="NCBI Taxonomy" id="56427"/>
    <lineage>
        <taxon>Bacteria</taxon>
        <taxon>Bacillati</taxon>
        <taxon>Actinomycetota</taxon>
        <taxon>Actinomycetes</taxon>
        <taxon>Micromonosporales</taxon>
        <taxon>Micromonosporaceae</taxon>
        <taxon>Couchioplanes</taxon>
    </lineage>
</organism>
<sequence length="190" mass="19964">MPTEPMPGAGATPTAEELLTSINELCEAYALARSTRALAQHAETPAEYDNLTARAEHWELSVRTRFDALADTVEAAFPRGARIEAFLPVRVLPNGHVEIHARDQHTRPVVLALSGPEAVTVGVHLTAYAAIGLDRTGTKVDRVLPPMITDPPPATTTDARPGGPAALMTAGPAAPARGVATAPAGHRRHA</sequence>
<dbReference type="Proteomes" id="UP000182486">
    <property type="component" value="Unassembled WGS sequence"/>
</dbReference>
<evidence type="ECO:0000313" key="3">
    <source>
        <dbReference type="Proteomes" id="UP000182486"/>
    </source>
</evidence>